<comment type="caution">
    <text evidence="8">The sequence shown here is derived from an EMBL/GenBank/DDBJ whole genome shotgun (WGS) entry which is preliminary data.</text>
</comment>
<comment type="similarity">
    <text evidence="2 6">Belongs to the RER1 family.</text>
</comment>
<dbReference type="EMBL" id="CASHTH010001106">
    <property type="protein sequence ID" value="CAI8011507.1"/>
    <property type="molecule type" value="Genomic_DNA"/>
</dbReference>
<dbReference type="InterPro" id="IPR004932">
    <property type="entry name" value="Rer1"/>
</dbReference>
<comment type="subcellular location">
    <subcellularLocation>
        <location evidence="1">Membrane</location>
        <topology evidence="1">Multi-pass membrane protein</topology>
    </subcellularLocation>
</comment>
<evidence type="ECO:0000256" key="1">
    <source>
        <dbReference type="ARBA" id="ARBA00004141"/>
    </source>
</evidence>
<accession>A0AA35RK13</accession>
<dbReference type="PIRSF" id="PIRSF016013">
    <property type="entry name" value="AtER_Rer1p"/>
    <property type="match status" value="1"/>
</dbReference>
<keyword evidence="9" id="KW-1185">Reference proteome</keyword>
<dbReference type="PANTHER" id="PTHR10743:SF0">
    <property type="entry name" value="PROTEIN RER1"/>
    <property type="match status" value="1"/>
</dbReference>
<evidence type="ECO:0000313" key="9">
    <source>
        <dbReference type="Proteomes" id="UP001174909"/>
    </source>
</evidence>
<dbReference type="GO" id="GO:0005783">
    <property type="term" value="C:endoplasmic reticulum"/>
    <property type="evidence" value="ECO:0007669"/>
    <property type="project" value="GOC"/>
</dbReference>
<evidence type="ECO:0000313" key="8">
    <source>
        <dbReference type="EMBL" id="CAI8011507.1"/>
    </source>
</evidence>
<sequence length="210" mass="24550">MADGDLEGEFTKRAPSTWSKLNARYQKLLDDLVPHSTFRWLATVLIVVCYALRVVWLGGWYIVSYALAIYLLNLFIAFLTPRFDPAQREEDDIADGPGLPTSSNQEFKPFVRRLPEFKFWYSGTRAVVIAFVLTFFSIFNIPVFWPILVLYFIILFSITMKRQIMVGRFFSLTSPYLILHFSFSQHMVRYRYLPFSYGKRQYKGKETAAS</sequence>
<protein>
    <recommendedName>
        <fullName evidence="6">Protein RER1</fullName>
    </recommendedName>
</protein>
<dbReference type="GO" id="GO:0006890">
    <property type="term" value="P:retrograde vesicle-mediated transport, Golgi to endoplasmic reticulum"/>
    <property type="evidence" value="ECO:0007669"/>
    <property type="project" value="TreeGrafter"/>
</dbReference>
<dbReference type="AlphaFoldDB" id="A0AA35RK13"/>
<comment type="function">
    <text evidence="6">Involved in the retrieval of endoplasmic reticulum membrane proteins from the early Golgi compartment.</text>
</comment>
<evidence type="ECO:0000256" key="4">
    <source>
        <dbReference type="ARBA" id="ARBA00022989"/>
    </source>
</evidence>
<keyword evidence="5 6" id="KW-0472">Membrane</keyword>
<organism evidence="8 9">
    <name type="scientific">Geodia barretti</name>
    <name type="common">Barrett's horny sponge</name>
    <dbReference type="NCBI Taxonomy" id="519541"/>
    <lineage>
        <taxon>Eukaryota</taxon>
        <taxon>Metazoa</taxon>
        <taxon>Porifera</taxon>
        <taxon>Demospongiae</taxon>
        <taxon>Heteroscleromorpha</taxon>
        <taxon>Tetractinellida</taxon>
        <taxon>Astrophorina</taxon>
        <taxon>Geodiidae</taxon>
        <taxon>Geodia</taxon>
    </lineage>
</organism>
<proteinExistence type="inferred from homology"/>
<dbReference type="PANTHER" id="PTHR10743">
    <property type="entry name" value="PROTEIN RER1"/>
    <property type="match status" value="1"/>
</dbReference>
<reference evidence="8" key="1">
    <citation type="submission" date="2023-03" db="EMBL/GenBank/DDBJ databases">
        <authorList>
            <person name="Steffen K."/>
            <person name="Cardenas P."/>
        </authorList>
    </citation>
    <scope>NUCLEOTIDE SEQUENCE</scope>
</reference>
<evidence type="ECO:0000256" key="2">
    <source>
        <dbReference type="ARBA" id="ARBA00006070"/>
    </source>
</evidence>
<dbReference type="GO" id="GO:0006621">
    <property type="term" value="P:protein retention in ER lumen"/>
    <property type="evidence" value="ECO:0007669"/>
    <property type="project" value="TreeGrafter"/>
</dbReference>
<feature type="transmembrane region" description="Helical" evidence="7">
    <location>
        <begin position="62"/>
        <end position="80"/>
    </location>
</feature>
<keyword evidence="3 7" id="KW-0812">Transmembrane</keyword>
<evidence type="ECO:0000256" key="3">
    <source>
        <dbReference type="ARBA" id="ARBA00022692"/>
    </source>
</evidence>
<dbReference type="Pfam" id="PF03248">
    <property type="entry name" value="Rer1"/>
    <property type="match status" value="1"/>
</dbReference>
<dbReference type="GO" id="GO:0000139">
    <property type="term" value="C:Golgi membrane"/>
    <property type="evidence" value="ECO:0007669"/>
    <property type="project" value="TreeGrafter"/>
</dbReference>
<name>A0AA35RK13_GEOBA</name>
<keyword evidence="4 7" id="KW-1133">Transmembrane helix</keyword>
<dbReference type="Proteomes" id="UP001174909">
    <property type="component" value="Unassembled WGS sequence"/>
</dbReference>
<evidence type="ECO:0000256" key="7">
    <source>
        <dbReference type="SAM" id="Phobius"/>
    </source>
</evidence>
<evidence type="ECO:0000256" key="6">
    <source>
        <dbReference type="PIRNR" id="PIRNR016013"/>
    </source>
</evidence>
<gene>
    <name evidence="8" type="ORF">GBAR_LOCUS7414</name>
</gene>
<evidence type="ECO:0000256" key="5">
    <source>
        <dbReference type="ARBA" id="ARBA00023136"/>
    </source>
</evidence>